<reference evidence="2" key="1">
    <citation type="submission" date="2020-11" db="EMBL/GenBank/DDBJ databases">
        <authorList>
            <consortium name="DOE Joint Genome Institute"/>
            <person name="Ahrendt S."/>
            <person name="Riley R."/>
            <person name="Andreopoulos W."/>
            <person name="LaButti K."/>
            <person name="Pangilinan J."/>
            <person name="Ruiz-duenas F.J."/>
            <person name="Barrasa J.M."/>
            <person name="Sanchez-Garcia M."/>
            <person name="Camarero S."/>
            <person name="Miyauchi S."/>
            <person name="Serrano A."/>
            <person name="Linde D."/>
            <person name="Babiker R."/>
            <person name="Drula E."/>
            <person name="Ayuso-Fernandez I."/>
            <person name="Pacheco R."/>
            <person name="Padilla G."/>
            <person name="Ferreira P."/>
            <person name="Barriuso J."/>
            <person name="Kellner H."/>
            <person name="Castanera R."/>
            <person name="Alfaro M."/>
            <person name="Ramirez L."/>
            <person name="Pisabarro A.G."/>
            <person name="Kuo A."/>
            <person name="Tritt A."/>
            <person name="Lipzen A."/>
            <person name="He G."/>
            <person name="Yan M."/>
            <person name="Ng V."/>
            <person name="Cullen D."/>
            <person name="Martin F."/>
            <person name="Rosso M.-N."/>
            <person name="Henrissat B."/>
            <person name="Hibbett D."/>
            <person name="Martinez A.T."/>
            <person name="Grigoriev I.V."/>
        </authorList>
    </citation>
    <scope>NUCLEOTIDE SEQUENCE</scope>
    <source>
        <strain evidence="2">AH 44721</strain>
    </source>
</reference>
<evidence type="ECO:0000259" key="1">
    <source>
        <dbReference type="Pfam" id="PF01926"/>
    </source>
</evidence>
<dbReference type="GO" id="GO:0016787">
    <property type="term" value="F:hydrolase activity"/>
    <property type="evidence" value="ECO:0007669"/>
    <property type="project" value="UniProtKB-KW"/>
</dbReference>
<dbReference type="Proteomes" id="UP000724874">
    <property type="component" value="Unassembled WGS sequence"/>
</dbReference>
<dbReference type="CDD" id="cd00882">
    <property type="entry name" value="Ras_like_GTPase"/>
    <property type="match status" value="1"/>
</dbReference>
<sequence length="282" mass="31964">MLTDSVMGATGAGKSFFINTLLKNQKMEVGTDLRSCTTELGFGYMENIQGHPLLDKHPIVLVDTPGFDDTFETDFTILEKIAEWLKNSYKEGAKLGGVIYLHDISAPRFFSGTARRNLQMFRSLCGEDVLDNVVLGTTKWVLKVPDSELRHEQLKADYWKPLIDKGAHALRFDNSFQSGWSLIDALLSPRIQHTVNEAVLQIQKELVDEKKIIPETEAGKELRYTLQEILNIQKKIQALDRGGGEEIRAQRQEAQQKVKILASQIQKLKIPLSRRLRKLLGF</sequence>
<dbReference type="SUPFAM" id="SSF52540">
    <property type="entry name" value="P-loop containing nucleoside triphosphate hydrolases"/>
    <property type="match status" value="1"/>
</dbReference>
<dbReference type="GO" id="GO:0005525">
    <property type="term" value="F:GTP binding"/>
    <property type="evidence" value="ECO:0007669"/>
    <property type="project" value="InterPro"/>
</dbReference>
<protein>
    <submittedName>
        <fullName evidence="2">P-loop containing nucleoside triphosphate hydrolase protein</fullName>
    </submittedName>
</protein>
<proteinExistence type="predicted"/>
<comment type="caution">
    <text evidence="2">The sequence shown here is derived from an EMBL/GenBank/DDBJ whole genome shotgun (WGS) entry which is preliminary data.</text>
</comment>
<dbReference type="InterPro" id="IPR027417">
    <property type="entry name" value="P-loop_NTPase"/>
</dbReference>
<dbReference type="InterPro" id="IPR006073">
    <property type="entry name" value="GTP-bd"/>
</dbReference>
<dbReference type="EMBL" id="JADNYJ010000021">
    <property type="protein sequence ID" value="KAF8905759.1"/>
    <property type="molecule type" value="Genomic_DNA"/>
</dbReference>
<dbReference type="Pfam" id="PF01926">
    <property type="entry name" value="MMR_HSR1"/>
    <property type="match status" value="1"/>
</dbReference>
<dbReference type="OrthoDB" id="8954335at2759"/>
<evidence type="ECO:0000313" key="3">
    <source>
        <dbReference type="Proteomes" id="UP000724874"/>
    </source>
</evidence>
<keyword evidence="2" id="KW-0378">Hydrolase</keyword>
<keyword evidence="3" id="KW-1185">Reference proteome</keyword>
<organism evidence="2 3">
    <name type="scientific">Gymnopilus junonius</name>
    <name type="common">Spectacular rustgill mushroom</name>
    <name type="synonym">Gymnopilus spectabilis subsp. junonius</name>
    <dbReference type="NCBI Taxonomy" id="109634"/>
    <lineage>
        <taxon>Eukaryota</taxon>
        <taxon>Fungi</taxon>
        <taxon>Dikarya</taxon>
        <taxon>Basidiomycota</taxon>
        <taxon>Agaricomycotina</taxon>
        <taxon>Agaricomycetes</taxon>
        <taxon>Agaricomycetidae</taxon>
        <taxon>Agaricales</taxon>
        <taxon>Agaricineae</taxon>
        <taxon>Hymenogastraceae</taxon>
        <taxon>Gymnopilus</taxon>
    </lineage>
</organism>
<name>A0A9P5NT26_GYMJU</name>
<accession>A0A9P5NT26</accession>
<evidence type="ECO:0000313" key="2">
    <source>
        <dbReference type="EMBL" id="KAF8905759.1"/>
    </source>
</evidence>
<feature type="domain" description="G" evidence="1">
    <location>
        <begin position="6"/>
        <end position="103"/>
    </location>
</feature>
<gene>
    <name evidence="2" type="ORF">CPB84DRAFT_1844761</name>
</gene>
<dbReference type="Gene3D" id="3.40.50.300">
    <property type="entry name" value="P-loop containing nucleotide triphosphate hydrolases"/>
    <property type="match status" value="1"/>
</dbReference>
<dbReference type="AlphaFoldDB" id="A0A9P5NT26"/>